<protein>
    <submittedName>
        <fullName evidence="3">Proline hydroxylase</fullName>
    </submittedName>
</protein>
<dbReference type="OrthoDB" id="9781972at2"/>
<evidence type="ECO:0000259" key="2">
    <source>
        <dbReference type="PROSITE" id="PS51471"/>
    </source>
</evidence>
<evidence type="ECO:0000256" key="1">
    <source>
        <dbReference type="RuleBase" id="RU003682"/>
    </source>
</evidence>
<dbReference type="Gene3D" id="2.60.120.620">
    <property type="entry name" value="q2cbj1_9rhob like domain"/>
    <property type="match status" value="1"/>
</dbReference>
<comment type="similarity">
    <text evidence="1">Belongs to the iron/ascorbate-dependent oxidoreductase family.</text>
</comment>
<dbReference type="AlphaFoldDB" id="A0A124JUB0"/>
<feature type="domain" description="Fe2OG dioxygenase" evidence="2">
    <location>
        <begin position="122"/>
        <end position="234"/>
    </location>
</feature>
<keyword evidence="4" id="KW-1185">Reference proteome</keyword>
<evidence type="ECO:0000313" key="3">
    <source>
        <dbReference type="EMBL" id="KUR71047.1"/>
    </source>
</evidence>
<gene>
    <name evidence="3" type="ORF">AQZ52_10150</name>
</gene>
<accession>A0A124JUB0</accession>
<dbReference type="GO" id="GO:0046872">
    <property type="term" value="F:metal ion binding"/>
    <property type="evidence" value="ECO:0007669"/>
    <property type="project" value="UniProtKB-KW"/>
</dbReference>
<dbReference type="Proteomes" id="UP000058012">
    <property type="component" value="Unassembled WGS sequence"/>
</dbReference>
<keyword evidence="1" id="KW-0479">Metal-binding</keyword>
<keyword evidence="1" id="KW-0560">Oxidoreductase</keyword>
<dbReference type="EMBL" id="LLZS01000007">
    <property type="protein sequence ID" value="KUR71047.1"/>
    <property type="molecule type" value="Genomic_DNA"/>
</dbReference>
<dbReference type="Pfam" id="PF09859">
    <property type="entry name" value="Oxygenase-NA"/>
    <property type="match status" value="1"/>
</dbReference>
<evidence type="ECO:0000313" key="4">
    <source>
        <dbReference type="Proteomes" id="UP000058012"/>
    </source>
</evidence>
<dbReference type="PROSITE" id="PS51471">
    <property type="entry name" value="FE2OG_OXY"/>
    <property type="match status" value="1"/>
</dbReference>
<sequence>MDTLSAQIAALDWTALGRNLDDLGYALTPRLLDPATCAALAASYHDDSRFRSTVTMARHGYGKGEYRYFAYPLPDAVQALRTALYPPLAAIANVWSERLGQTDIWPMTHDVLLARCHAFGQPRPTPLLLRYRAGDYNCLHQDLYGPIHFPLQAVVMLSPDDSYTGGALTLVENRPRMQSRVEVVPIHQGQIALIPVRDKPRLVATGWSKSAMRHGVSTVLSGERQTLGIIFHDAG</sequence>
<dbReference type="InterPro" id="IPR018655">
    <property type="entry name" value="DUF2086"/>
</dbReference>
<keyword evidence="1" id="KW-0408">Iron</keyword>
<organism evidence="3 4">
    <name type="scientific">Novosphingobium fuchskuhlense</name>
    <dbReference type="NCBI Taxonomy" id="1117702"/>
    <lineage>
        <taxon>Bacteria</taxon>
        <taxon>Pseudomonadati</taxon>
        <taxon>Pseudomonadota</taxon>
        <taxon>Alphaproteobacteria</taxon>
        <taxon>Sphingomonadales</taxon>
        <taxon>Sphingomonadaceae</taxon>
        <taxon>Novosphingobium</taxon>
    </lineage>
</organism>
<dbReference type="InterPro" id="IPR005123">
    <property type="entry name" value="Oxoglu/Fe-dep_dioxygenase_dom"/>
</dbReference>
<dbReference type="STRING" id="1117702.AQZ52_10150"/>
<reference evidence="3 4" key="1">
    <citation type="submission" date="2015-10" db="EMBL/GenBank/DDBJ databases">
        <title>Draft genome sequence of Novosphingobium fuchskuhlense DSM 25065 isolated from a surface water sample of the southwest basin of Lake Grosse Fuchskuhle.</title>
        <authorList>
            <person name="Ruckert C."/>
            <person name="Winkler A."/>
            <person name="Glaeser J."/>
            <person name="Grossart H.-P."/>
            <person name="Kalinowski J."/>
            <person name="Glaeser S."/>
        </authorList>
    </citation>
    <scope>NUCLEOTIDE SEQUENCE [LARGE SCALE GENOMIC DNA]</scope>
    <source>
        <strain evidence="3 4">FNE08-7</strain>
    </source>
</reference>
<dbReference type="GO" id="GO:0016491">
    <property type="term" value="F:oxidoreductase activity"/>
    <property type="evidence" value="ECO:0007669"/>
    <property type="project" value="UniProtKB-KW"/>
</dbReference>
<proteinExistence type="inferred from homology"/>
<comment type="caution">
    <text evidence="3">The sequence shown here is derived from an EMBL/GenBank/DDBJ whole genome shotgun (WGS) entry which is preliminary data.</text>
</comment>
<dbReference type="RefSeq" id="WP_067910005.1">
    <property type="nucleotide sequence ID" value="NZ_KQ954245.1"/>
</dbReference>
<name>A0A124JUB0_9SPHN</name>